<feature type="signal peptide" evidence="3">
    <location>
        <begin position="1"/>
        <end position="29"/>
    </location>
</feature>
<feature type="active site" evidence="1">
    <location>
        <position position="247"/>
    </location>
</feature>
<evidence type="ECO:0000313" key="5">
    <source>
        <dbReference type="EMBL" id="GGM56021.1"/>
    </source>
</evidence>
<protein>
    <submittedName>
        <fullName evidence="5">Lipase 1</fullName>
    </submittedName>
</protein>
<evidence type="ECO:0000313" key="6">
    <source>
        <dbReference type="Proteomes" id="UP000637578"/>
    </source>
</evidence>
<keyword evidence="2" id="KW-1015">Disulfide bond</keyword>
<evidence type="ECO:0000256" key="2">
    <source>
        <dbReference type="PIRSR" id="PIRSR637460-2"/>
    </source>
</evidence>
<accession>A0A8J3FU68</accession>
<name>A0A8J3FU68_9PSEU</name>
<gene>
    <name evidence="5" type="ORF">GCM10012275_28940</name>
</gene>
<feature type="chain" id="PRO_5035200094" evidence="3">
    <location>
        <begin position="30"/>
        <end position="272"/>
    </location>
</feature>
<dbReference type="GO" id="GO:0004806">
    <property type="term" value="F:triacylglycerol lipase activity"/>
    <property type="evidence" value="ECO:0007669"/>
    <property type="project" value="TreeGrafter"/>
</dbReference>
<keyword evidence="3" id="KW-0732">Signal</keyword>
<dbReference type="InterPro" id="IPR036514">
    <property type="entry name" value="SGNH_hydro_sf"/>
</dbReference>
<evidence type="ECO:0000259" key="4">
    <source>
        <dbReference type="Pfam" id="PF13472"/>
    </source>
</evidence>
<proteinExistence type="predicted"/>
<evidence type="ECO:0000256" key="3">
    <source>
        <dbReference type="SAM" id="SignalP"/>
    </source>
</evidence>
<dbReference type="RefSeq" id="WP_189057857.1">
    <property type="nucleotide sequence ID" value="NZ_BMMK01000011.1"/>
</dbReference>
<feature type="domain" description="SGNH hydrolase-type esterase" evidence="4">
    <location>
        <begin position="36"/>
        <end position="254"/>
    </location>
</feature>
<reference evidence="5" key="2">
    <citation type="submission" date="2020-09" db="EMBL/GenBank/DDBJ databases">
        <authorList>
            <person name="Sun Q."/>
            <person name="Zhou Y."/>
        </authorList>
    </citation>
    <scope>NUCLEOTIDE SEQUENCE</scope>
    <source>
        <strain evidence="5">CGMCC 4.5737</strain>
    </source>
</reference>
<reference evidence="5" key="1">
    <citation type="journal article" date="2014" name="Int. J. Syst. Evol. Microbiol.">
        <title>Complete genome sequence of Corynebacterium casei LMG S-19264T (=DSM 44701T), isolated from a smear-ripened cheese.</title>
        <authorList>
            <consortium name="US DOE Joint Genome Institute (JGI-PGF)"/>
            <person name="Walter F."/>
            <person name="Albersmeier A."/>
            <person name="Kalinowski J."/>
            <person name="Ruckert C."/>
        </authorList>
    </citation>
    <scope>NUCLEOTIDE SEQUENCE</scope>
    <source>
        <strain evidence="5">CGMCC 4.5737</strain>
    </source>
</reference>
<dbReference type="SUPFAM" id="SSF52266">
    <property type="entry name" value="SGNH hydrolase"/>
    <property type="match status" value="1"/>
</dbReference>
<dbReference type="CDD" id="cd01823">
    <property type="entry name" value="SEST_like"/>
    <property type="match status" value="1"/>
</dbReference>
<comment type="caution">
    <text evidence="5">The sequence shown here is derived from an EMBL/GenBank/DDBJ whole genome shotgun (WGS) entry which is preliminary data.</text>
</comment>
<dbReference type="PANTHER" id="PTHR37981:SF1">
    <property type="entry name" value="SGNH HYDROLASE-TYPE ESTERASE DOMAIN-CONTAINING PROTEIN"/>
    <property type="match status" value="1"/>
</dbReference>
<dbReference type="Gene3D" id="3.40.50.1110">
    <property type="entry name" value="SGNH hydrolase"/>
    <property type="match status" value="1"/>
</dbReference>
<feature type="disulfide bond" evidence="2">
    <location>
        <begin position="123"/>
        <end position="131"/>
    </location>
</feature>
<evidence type="ECO:0000256" key="1">
    <source>
        <dbReference type="PIRSR" id="PIRSR637460-1"/>
    </source>
</evidence>
<feature type="disulfide bond" evidence="2">
    <location>
        <begin position="57"/>
        <end position="82"/>
    </location>
</feature>
<dbReference type="InterPro" id="IPR037460">
    <property type="entry name" value="SEST-like"/>
</dbReference>
<dbReference type="EMBL" id="BMMK01000011">
    <property type="protein sequence ID" value="GGM56021.1"/>
    <property type="molecule type" value="Genomic_DNA"/>
</dbReference>
<dbReference type="GO" id="GO:0019433">
    <property type="term" value="P:triglyceride catabolic process"/>
    <property type="evidence" value="ECO:0007669"/>
    <property type="project" value="TreeGrafter"/>
</dbReference>
<feature type="active site" description="Nucleophile" evidence="1">
    <location>
        <position position="40"/>
    </location>
</feature>
<dbReference type="InterPro" id="IPR013830">
    <property type="entry name" value="SGNH_hydro"/>
</dbReference>
<dbReference type="Pfam" id="PF13472">
    <property type="entry name" value="Lipase_GDSL_2"/>
    <property type="match status" value="1"/>
</dbReference>
<organism evidence="5 6">
    <name type="scientific">Longimycelium tulufanense</name>
    <dbReference type="NCBI Taxonomy" id="907463"/>
    <lineage>
        <taxon>Bacteria</taxon>
        <taxon>Bacillati</taxon>
        <taxon>Actinomycetota</taxon>
        <taxon>Actinomycetes</taxon>
        <taxon>Pseudonocardiales</taxon>
        <taxon>Pseudonocardiaceae</taxon>
        <taxon>Longimycelium</taxon>
    </lineage>
</organism>
<dbReference type="PANTHER" id="PTHR37981">
    <property type="entry name" value="LIPASE 2"/>
    <property type="match status" value="1"/>
</dbReference>
<keyword evidence="6" id="KW-1185">Reference proteome</keyword>
<dbReference type="AlphaFoldDB" id="A0A8J3FU68"/>
<dbReference type="Proteomes" id="UP000637578">
    <property type="component" value="Unassembled WGS sequence"/>
</dbReference>
<sequence length="272" mass="29018">MRSIRSVLRLSLALLVPAASVLVAAPAQAVEVRYVALGDSFSSGLGTRDYIPESGDCRRSTKAYPALWARNNGVTSFEFVACSGATANDVRTGQLNALNSATGLVTVSVGGTDAGFTETMTTCQIGSDVQCNRAVDNSEQFIRNELPSRLDTVYAAIRERAPAARVVVVGYPRLFEMGPCNIFGAISEARRTRLNEVADALAGVVGGRAAAAGFDFLDARARFAGHGVCSQNEWINRLSWPVNESYHPNLDGHANGYLPELTDKTRAATTAR</sequence>